<evidence type="ECO:0000256" key="1">
    <source>
        <dbReference type="SAM" id="MobiDB-lite"/>
    </source>
</evidence>
<proteinExistence type="predicted"/>
<evidence type="ECO:0000259" key="2">
    <source>
        <dbReference type="Pfam" id="PF16573"/>
    </source>
</evidence>
<accession>A0A4Y2KEJ3</accession>
<dbReference type="AlphaFoldDB" id="A0A4Y2KEJ3"/>
<reference evidence="3 4" key="1">
    <citation type="journal article" date="2019" name="Sci. Rep.">
        <title>Orb-weaving spider Araneus ventricosus genome elucidates the spidroin gene catalogue.</title>
        <authorList>
            <person name="Kono N."/>
            <person name="Nakamura H."/>
            <person name="Ohtoshi R."/>
            <person name="Moran D.A.P."/>
            <person name="Shinohara A."/>
            <person name="Yoshida Y."/>
            <person name="Fujiwara M."/>
            <person name="Mori M."/>
            <person name="Tomita M."/>
            <person name="Arakawa K."/>
        </authorList>
    </citation>
    <scope>NUCLEOTIDE SEQUENCE [LARGE SCALE GENOMIC DNA]</scope>
</reference>
<evidence type="ECO:0000313" key="4">
    <source>
        <dbReference type="Proteomes" id="UP000499080"/>
    </source>
</evidence>
<dbReference type="InterPro" id="IPR032324">
    <property type="entry name" value="Clp1_N"/>
</dbReference>
<dbReference type="InterPro" id="IPR038239">
    <property type="entry name" value="Clp1_N_sf"/>
</dbReference>
<dbReference type="Pfam" id="PF16573">
    <property type="entry name" value="CLP1_N"/>
    <property type="match status" value="1"/>
</dbReference>
<feature type="domain" description="Clp1 N-terminal" evidence="2">
    <location>
        <begin position="49"/>
        <end position="99"/>
    </location>
</feature>
<dbReference type="Gene3D" id="2.60.120.1030">
    <property type="entry name" value="Clp1, DNA binding domain"/>
    <property type="match status" value="1"/>
</dbReference>
<dbReference type="Proteomes" id="UP000499080">
    <property type="component" value="Unassembled WGS sequence"/>
</dbReference>
<dbReference type="EMBL" id="BGPR01004455">
    <property type="protein sequence ID" value="GBM99872.1"/>
    <property type="molecule type" value="Genomic_DNA"/>
</dbReference>
<keyword evidence="4" id="KW-1185">Reference proteome</keyword>
<evidence type="ECO:0000313" key="3">
    <source>
        <dbReference type="EMBL" id="GBM99872.1"/>
    </source>
</evidence>
<name>A0A4Y2KEJ3_ARAVE</name>
<sequence length="101" mass="11631">MAENTACEQSLELEVKNELREFSAEDFTDNKRSSEREEEKSTDNKKSYELEEENELRVLVVGDYSDVKIELASGVTEIYGTEMELNKPYSAISIFTWHAVL</sequence>
<organism evidence="3 4">
    <name type="scientific">Araneus ventricosus</name>
    <name type="common">Orbweaver spider</name>
    <name type="synonym">Epeira ventricosa</name>
    <dbReference type="NCBI Taxonomy" id="182803"/>
    <lineage>
        <taxon>Eukaryota</taxon>
        <taxon>Metazoa</taxon>
        <taxon>Ecdysozoa</taxon>
        <taxon>Arthropoda</taxon>
        <taxon>Chelicerata</taxon>
        <taxon>Arachnida</taxon>
        <taxon>Araneae</taxon>
        <taxon>Araneomorphae</taxon>
        <taxon>Entelegynae</taxon>
        <taxon>Araneoidea</taxon>
        <taxon>Araneidae</taxon>
        <taxon>Araneus</taxon>
    </lineage>
</organism>
<feature type="region of interest" description="Disordered" evidence="1">
    <location>
        <begin position="26"/>
        <end position="48"/>
    </location>
</feature>
<comment type="caution">
    <text evidence="3">The sequence shown here is derived from an EMBL/GenBank/DDBJ whole genome shotgun (WGS) entry which is preliminary data.</text>
</comment>
<dbReference type="OrthoDB" id="258143at2759"/>
<gene>
    <name evidence="3" type="ORF">AVEN_221546_1</name>
</gene>
<protein>
    <recommendedName>
        <fullName evidence="2">Clp1 N-terminal domain-containing protein</fullName>
    </recommendedName>
</protein>